<reference evidence="5" key="1">
    <citation type="submission" date="2020-09" db="EMBL/GenBank/DDBJ databases">
        <title>Draft Genome Sequence of Paenibacillus sp. WST5.</title>
        <authorList>
            <person name="Bao Z."/>
        </authorList>
    </citation>
    <scope>NUCLEOTIDE SEQUENCE</scope>
    <source>
        <strain evidence="5">WST5</strain>
    </source>
</reference>
<evidence type="ECO:0000313" key="5">
    <source>
        <dbReference type="EMBL" id="MBD0379799.1"/>
    </source>
</evidence>
<dbReference type="SMART" id="SM00895">
    <property type="entry name" value="FCD"/>
    <property type="match status" value="1"/>
</dbReference>
<keyword evidence="6" id="KW-1185">Reference proteome</keyword>
<keyword evidence="1" id="KW-0805">Transcription regulation</keyword>
<comment type="caution">
    <text evidence="5">The sequence shown here is derived from an EMBL/GenBank/DDBJ whole genome shotgun (WGS) entry which is preliminary data.</text>
</comment>
<dbReference type="PANTHER" id="PTHR43537">
    <property type="entry name" value="TRANSCRIPTIONAL REGULATOR, GNTR FAMILY"/>
    <property type="match status" value="1"/>
</dbReference>
<dbReference type="GO" id="GO:0003700">
    <property type="term" value="F:DNA-binding transcription factor activity"/>
    <property type="evidence" value="ECO:0007669"/>
    <property type="project" value="InterPro"/>
</dbReference>
<dbReference type="GO" id="GO:0003677">
    <property type="term" value="F:DNA binding"/>
    <property type="evidence" value="ECO:0007669"/>
    <property type="project" value="UniProtKB-KW"/>
</dbReference>
<dbReference type="InterPro" id="IPR036388">
    <property type="entry name" value="WH-like_DNA-bd_sf"/>
</dbReference>
<feature type="domain" description="HTH gntR-type" evidence="4">
    <location>
        <begin position="8"/>
        <end position="75"/>
    </location>
</feature>
<dbReference type="Gene3D" id="1.10.10.10">
    <property type="entry name" value="Winged helix-like DNA-binding domain superfamily/Winged helix DNA-binding domain"/>
    <property type="match status" value="1"/>
</dbReference>
<dbReference type="Gene3D" id="1.20.120.530">
    <property type="entry name" value="GntR ligand-binding domain-like"/>
    <property type="match status" value="1"/>
</dbReference>
<dbReference type="Proteomes" id="UP000650466">
    <property type="component" value="Unassembled WGS sequence"/>
</dbReference>
<evidence type="ECO:0000256" key="2">
    <source>
        <dbReference type="ARBA" id="ARBA00023125"/>
    </source>
</evidence>
<evidence type="ECO:0000256" key="1">
    <source>
        <dbReference type="ARBA" id="ARBA00023015"/>
    </source>
</evidence>
<dbReference type="EMBL" id="JACVVD010000002">
    <property type="protein sequence ID" value="MBD0379799.1"/>
    <property type="molecule type" value="Genomic_DNA"/>
</dbReference>
<dbReference type="InterPro" id="IPR036390">
    <property type="entry name" value="WH_DNA-bd_sf"/>
</dbReference>
<gene>
    <name evidence="5" type="ORF">ICC18_06715</name>
</gene>
<keyword evidence="2" id="KW-0238">DNA-binding</keyword>
<dbReference type="InterPro" id="IPR008920">
    <property type="entry name" value="TF_FadR/GntR_C"/>
</dbReference>
<dbReference type="SMART" id="SM00345">
    <property type="entry name" value="HTH_GNTR"/>
    <property type="match status" value="1"/>
</dbReference>
<dbReference type="AlphaFoldDB" id="A0A926KPC9"/>
<dbReference type="SUPFAM" id="SSF48008">
    <property type="entry name" value="GntR ligand-binding domain-like"/>
    <property type="match status" value="1"/>
</dbReference>
<proteinExistence type="predicted"/>
<dbReference type="RefSeq" id="WP_188173586.1">
    <property type="nucleotide sequence ID" value="NZ_JACVVD010000002.1"/>
</dbReference>
<name>A0A926KPC9_9BACL</name>
<evidence type="ECO:0000313" key="6">
    <source>
        <dbReference type="Proteomes" id="UP000650466"/>
    </source>
</evidence>
<organism evidence="5 6">
    <name type="scientific">Paenibacillus sedimenti</name>
    <dbReference type="NCBI Taxonomy" id="2770274"/>
    <lineage>
        <taxon>Bacteria</taxon>
        <taxon>Bacillati</taxon>
        <taxon>Bacillota</taxon>
        <taxon>Bacilli</taxon>
        <taxon>Bacillales</taxon>
        <taxon>Paenibacillaceae</taxon>
        <taxon>Paenibacillus</taxon>
    </lineage>
</organism>
<keyword evidence="3" id="KW-0804">Transcription</keyword>
<dbReference type="InterPro" id="IPR011711">
    <property type="entry name" value="GntR_C"/>
</dbReference>
<protein>
    <submittedName>
        <fullName evidence="5">GntR family transcriptional regulator</fullName>
    </submittedName>
</protein>
<dbReference type="PANTHER" id="PTHR43537:SF5">
    <property type="entry name" value="UXU OPERON TRANSCRIPTIONAL REGULATOR"/>
    <property type="match status" value="1"/>
</dbReference>
<evidence type="ECO:0000259" key="4">
    <source>
        <dbReference type="PROSITE" id="PS50949"/>
    </source>
</evidence>
<dbReference type="InterPro" id="IPR000524">
    <property type="entry name" value="Tscrpt_reg_HTH_GntR"/>
</dbReference>
<sequence>MHFTGMNDTTYARVRDRIREDILTGVFAPGVRLVVAELVQRYGVSQMPIREALQQLQGEGLVSLLPQKGASVRKLDEHFISNMYDVRMAIETMLVRRSIEYMTESQICVLEQIQNDYEIAVESDKMSEALHLNEKFHSIINVTAHNPEAVKIIDQHWGLIDSLRSKFGFSNKRVKEIISDHRQIIEALKQRDVQLAATVTEKHVKEAKDDLILRMRTLTE</sequence>
<dbReference type="PROSITE" id="PS50949">
    <property type="entry name" value="HTH_GNTR"/>
    <property type="match status" value="1"/>
</dbReference>
<dbReference type="SUPFAM" id="SSF46785">
    <property type="entry name" value="Winged helix' DNA-binding domain"/>
    <property type="match status" value="1"/>
</dbReference>
<accession>A0A926KPC9</accession>
<dbReference type="Pfam" id="PF07729">
    <property type="entry name" value="FCD"/>
    <property type="match status" value="1"/>
</dbReference>
<evidence type="ECO:0000256" key="3">
    <source>
        <dbReference type="ARBA" id="ARBA00023163"/>
    </source>
</evidence>
<dbReference type="CDD" id="cd07377">
    <property type="entry name" value="WHTH_GntR"/>
    <property type="match status" value="1"/>
</dbReference>
<dbReference type="Pfam" id="PF00392">
    <property type="entry name" value="GntR"/>
    <property type="match status" value="1"/>
</dbReference>